<sequence length="314" mass="34798">MTAIKTISIIVPVFNVLNEINRCVESILSQSYRDIEVILVDDGSTDGSGSACDEFALEDARIKVIHKENGGLSSARNAGMACATGAWLMFVDSDDALMPNAFEKFMTAAAIGAPDIIVGDAIRETQTSVEPMLHSSCKPMVPTSNVDFIETAIINNEFFAPSWMNMYRRRLFVANNLLFAEGLLHEDMEMQPRVFLAAKSVICIGQVFYRYIDRAGSIMNGSKMAARRDAMRLIYGQWKSSFDSIGDSELKRCLYGHLAKCYLHTVRELDCGSLNIQGIDGLFLLRSGLNLKEKVKALMYVVNPKLLVLIGGRR</sequence>
<reference evidence="4 5" key="1">
    <citation type="submission" date="2019-10" db="EMBL/GenBank/DDBJ databases">
        <authorList>
            <person name="Wolf R A."/>
        </authorList>
    </citation>
    <scope>NUCLEOTIDE SEQUENCE [LARGE SCALE GENOMIC DNA]</scope>
    <source>
        <strain evidence="4">Collinsella_aerofaciens_AK_138A</strain>
    </source>
</reference>
<accession>A0A5K1IMZ9</accession>
<evidence type="ECO:0000256" key="1">
    <source>
        <dbReference type="ARBA" id="ARBA00022676"/>
    </source>
</evidence>
<name>A0A5K1IMZ9_9ACTN</name>
<dbReference type="EC" id="2.4.-.-" evidence="4"/>
<evidence type="ECO:0000313" key="4">
    <source>
        <dbReference type="EMBL" id="VWL89085.1"/>
    </source>
</evidence>
<evidence type="ECO:0000256" key="2">
    <source>
        <dbReference type="ARBA" id="ARBA00022679"/>
    </source>
</evidence>
<organism evidence="4 5">
    <name type="scientific">Collinsella aerofaciens</name>
    <dbReference type="NCBI Taxonomy" id="74426"/>
    <lineage>
        <taxon>Bacteria</taxon>
        <taxon>Bacillati</taxon>
        <taxon>Actinomycetota</taxon>
        <taxon>Coriobacteriia</taxon>
        <taxon>Coriobacteriales</taxon>
        <taxon>Coriobacteriaceae</taxon>
        <taxon>Collinsella</taxon>
    </lineage>
</organism>
<dbReference type="EMBL" id="CABWIH010000022">
    <property type="protein sequence ID" value="VWL89085.1"/>
    <property type="molecule type" value="Genomic_DNA"/>
</dbReference>
<proteinExistence type="predicted"/>
<protein>
    <submittedName>
        <fullName evidence="4">Putative glycosyltransferase EpsJ</fullName>
        <ecNumber evidence="4">2.4.-.-</ecNumber>
    </submittedName>
</protein>
<keyword evidence="2 4" id="KW-0808">Transferase</keyword>
<dbReference type="Pfam" id="PF00535">
    <property type="entry name" value="Glycos_transf_2"/>
    <property type="match status" value="1"/>
</dbReference>
<keyword evidence="1 4" id="KW-0328">Glycosyltransferase</keyword>
<dbReference type="SUPFAM" id="SSF53448">
    <property type="entry name" value="Nucleotide-diphospho-sugar transferases"/>
    <property type="match status" value="1"/>
</dbReference>
<dbReference type="GO" id="GO:0016757">
    <property type="term" value="F:glycosyltransferase activity"/>
    <property type="evidence" value="ECO:0007669"/>
    <property type="project" value="UniProtKB-KW"/>
</dbReference>
<dbReference type="RefSeq" id="WP_156062886.1">
    <property type="nucleotide sequence ID" value="NZ_CABWIH010000022.1"/>
</dbReference>
<dbReference type="InterPro" id="IPR001173">
    <property type="entry name" value="Glyco_trans_2-like"/>
</dbReference>
<dbReference type="Gene3D" id="3.90.550.10">
    <property type="entry name" value="Spore Coat Polysaccharide Biosynthesis Protein SpsA, Chain A"/>
    <property type="match status" value="1"/>
</dbReference>
<evidence type="ECO:0000259" key="3">
    <source>
        <dbReference type="Pfam" id="PF00535"/>
    </source>
</evidence>
<gene>
    <name evidence="4" type="primary">epsJ_1</name>
    <name evidence="4" type="ORF">LMKDKBCB_01127</name>
</gene>
<dbReference type="PANTHER" id="PTHR22916:SF51">
    <property type="entry name" value="GLYCOSYLTRANSFERASE EPSH-RELATED"/>
    <property type="match status" value="1"/>
</dbReference>
<evidence type="ECO:0000313" key="5">
    <source>
        <dbReference type="Proteomes" id="UP000330807"/>
    </source>
</evidence>
<dbReference type="AlphaFoldDB" id="A0A5K1IMZ9"/>
<dbReference type="Proteomes" id="UP000330807">
    <property type="component" value="Unassembled WGS sequence"/>
</dbReference>
<dbReference type="CDD" id="cd00761">
    <property type="entry name" value="Glyco_tranf_GTA_type"/>
    <property type="match status" value="1"/>
</dbReference>
<dbReference type="PANTHER" id="PTHR22916">
    <property type="entry name" value="GLYCOSYLTRANSFERASE"/>
    <property type="match status" value="1"/>
</dbReference>
<feature type="domain" description="Glycosyltransferase 2-like" evidence="3">
    <location>
        <begin position="8"/>
        <end position="172"/>
    </location>
</feature>
<dbReference type="InterPro" id="IPR029044">
    <property type="entry name" value="Nucleotide-diphossugar_trans"/>
</dbReference>